<dbReference type="Pfam" id="PF13639">
    <property type="entry name" value="zf-RING_2"/>
    <property type="match status" value="1"/>
</dbReference>
<dbReference type="PROSITE" id="PS50089">
    <property type="entry name" value="ZF_RING_2"/>
    <property type="match status" value="1"/>
</dbReference>
<dbReference type="PANTHER" id="PTHR45931:SF3">
    <property type="entry name" value="RING ZINC FINGER-CONTAINING PROTEIN"/>
    <property type="match status" value="1"/>
</dbReference>
<name>A0ABP0JRI8_9DINO</name>
<organism evidence="1 2">
    <name type="scientific">Durusdinium trenchii</name>
    <dbReference type="NCBI Taxonomy" id="1381693"/>
    <lineage>
        <taxon>Eukaryota</taxon>
        <taxon>Sar</taxon>
        <taxon>Alveolata</taxon>
        <taxon>Dinophyceae</taxon>
        <taxon>Suessiales</taxon>
        <taxon>Symbiodiniaceae</taxon>
        <taxon>Durusdinium</taxon>
    </lineage>
</organism>
<evidence type="ECO:0000313" key="2">
    <source>
        <dbReference type="Proteomes" id="UP001642484"/>
    </source>
</evidence>
<evidence type="ECO:0000313" key="1">
    <source>
        <dbReference type="EMBL" id="CAK9017086.1"/>
    </source>
</evidence>
<dbReference type="EMBL" id="CAXAMN010006269">
    <property type="protein sequence ID" value="CAK9017086.1"/>
    <property type="molecule type" value="Genomic_DNA"/>
</dbReference>
<dbReference type="PANTHER" id="PTHR45931">
    <property type="entry name" value="SI:CH211-59O9.10"/>
    <property type="match status" value="1"/>
</dbReference>
<comment type="caution">
    <text evidence="1">The sequence shown here is derived from an EMBL/GenBank/DDBJ whole genome shotgun (WGS) entry which is preliminary data.</text>
</comment>
<protein>
    <submittedName>
        <fullName evidence="1">Uncharacterized protein</fullName>
    </submittedName>
</protein>
<gene>
    <name evidence="1" type="ORF">CCMP2556_LOCUS12750</name>
</gene>
<accession>A0ABP0JRI8</accession>
<keyword evidence="2" id="KW-1185">Reference proteome</keyword>
<proteinExistence type="predicted"/>
<dbReference type="Gene3D" id="3.30.40.10">
    <property type="entry name" value="Zinc/RING finger domain, C3HC4 (zinc finger)"/>
    <property type="match status" value="1"/>
</dbReference>
<dbReference type="Proteomes" id="UP001642484">
    <property type="component" value="Unassembled WGS sequence"/>
</dbReference>
<dbReference type="SUPFAM" id="SSF57850">
    <property type="entry name" value="RING/U-box"/>
    <property type="match status" value="1"/>
</dbReference>
<sequence>MSVDAWIIIDEGGVLRMLDDDEVNEMIGIRRGLPEEAIDNYTVCYTFTGAQLLEDEVQGKCTICMEEFVGGDSLRCLPCLHSYHVPCIDKWLSLSQACPVCKHNVMATTTPCFDSPTGQMRCPVPPLSTAWQFNRLARPSFQVMPRLPLLRAPLPHSSARVNAPQRTYPSSAGSAGSTVSLHRGAVPAVPTPSMRSMLVRAPTFVATPMPSQVVPTAVASVAEESESESSSRGSSTSSSGNSSP</sequence>
<dbReference type="InterPro" id="IPR001841">
    <property type="entry name" value="Znf_RING"/>
</dbReference>
<dbReference type="SMART" id="SM00184">
    <property type="entry name" value="RING"/>
    <property type="match status" value="1"/>
</dbReference>
<reference evidence="1 2" key="1">
    <citation type="submission" date="2024-02" db="EMBL/GenBank/DDBJ databases">
        <authorList>
            <person name="Chen Y."/>
            <person name="Shah S."/>
            <person name="Dougan E. K."/>
            <person name="Thang M."/>
            <person name="Chan C."/>
        </authorList>
    </citation>
    <scope>NUCLEOTIDE SEQUENCE [LARGE SCALE GENOMIC DNA]</scope>
</reference>
<dbReference type="InterPro" id="IPR051834">
    <property type="entry name" value="RING_finger_E3_ligase"/>
</dbReference>
<dbReference type="InterPro" id="IPR013083">
    <property type="entry name" value="Znf_RING/FYVE/PHD"/>
</dbReference>